<accession>A0A7W8XKQ3</accession>
<dbReference type="Gene3D" id="3.90.870.20">
    <property type="entry name" value="Carbamoyltransferase, C-terminal domain"/>
    <property type="match status" value="1"/>
</dbReference>
<organism evidence="2 3">
    <name type="scientific">Rhizobium lentis</name>
    <dbReference type="NCBI Taxonomy" id="1138194"/>
    <lineage>
        <taxon>Bacteria</taxon>
        <taxon>Pseudomonadati</taxon>
        <taxon>Pseudomonadota</taxon>
        <taxon>Alphaproteobacteria</taxon>
        <taxon>Hyphomicrobiales</taxon>
        <taxon>Rhizobiaceae</taxon>
        <taxon>Rhizobium/Agrobacterium group</taxon>
        <taxon>Rhizobium</taxon>
    </lineage>
</organism>
<dbReference type="Pfam" id="PF16861">
    <property type="entry name" value="Carbam_trans_C"/>
    <property type="match status" value="1"/>
</dbReference>
<name>A0A7W8XKQ3_9HYPH</name>
<dbReference type="InterPro" id="IPR051338">
    <property type="entry name" value="NodU/CmcH_Carbamoyltrnsfr"/>
</dbReference>
<dbReference type="InterPro" id="IPR031730">
    <property type="entry name" value="Carbam_trans_C"/>
</dbReference>
<feature type="domain" description="Carbamoyltransferase C-terminal" evidence="1">
    <location>
        <begin position="1"/>
        <end position="41"/>
    </location>
</feature>
<reference evidence="2 3" key="1">
    <citation type="submission" date="2020-08" db="EMBL/GenBank/DDBJ databases">
        <title>Genomic Encyclopedia of Type Strains, Phase IV (KMG-V): Genome sequencing to study the core and pangenomes of soil and plant-associated prokaryotes.</title>
        <authorList>
            <person name="Whitman W."/>
        </authorList>
    </citation>
    <scope>NUCLEOTIDE SEQUENCE [LARGE SCALE GENOMIC DNA]</scope>
    <source>
        <strain evidence="2 3">SEMIA 4034</strain>
    </source>
</reference>
<comment type="caution">
    <text evidence="2">The sequence shown here is derived from an EMBL/GenBank/DDBJ whole genome shotgun (WGS) entry which is preliminary data.</text>
</comment>
<dbReference type="EMBL" id="JACHBC010000028">
    <property type="protein sequence ID" value="MBB5564680.1"/>
    <property type="molecule type" value="Genomic_DNA"/>
</dbReference>
<keyword evidence="3" id="KW-1185">Reference proteome</keyword>
<dbReference type="Proteomes" id="UP000528824">
    <property type="component" value="Unassembled WGS sequence"/>
</dbReference>
<dbReference type="PANTHER" id="PTHR34847">
    <property type="entry name" value="NODULATION PROTEIN U"/>
    <property type="match status" value="1"/>
</dbReference>
<dbReference type="InterPro" id="IPR038152">
    <property type="entry name" value="Carbam_trans_C_sf"/>
</dbReference>
<sequence length="165" mass="18216">MLNTSFNNNAEPVVDSVRDAVTTFLTTDLDALVIGSFLVKKRTSTMEEWNKLAVSLPPYASLHQVRTYSTLDRQETVCEIRTGPSNQPAVPISPELFEQLIRIEGEALVGDILDGIAAGSGSREIFLNELRQIWEQRCICLSPVRGRRSQESVPAEASVTSRLPA</sequence>
<evidence type="ECO:0000313" key="2">
    <source>
        <dbReference type="EMBL" id="MBB5564680.1"/>
    </source>
</evidence>
<evidence type="ECO:0000259" key="1">
    <source>
        <dbReference type="Pfam" id="PF16861"/>
    </source>
</evidence>
<gene>
    <name evidence="2" type="ORF">GGI59_006389</name>
</gene>
<protein>
    <recommendedName>
        <fullName evidence="1">Carbamoyltransferase C-terminal domain-containing protein</fullName>
    </recommendedName>
</protein>
<evidence type="ECO:0000313" key="3">
    <source>
        <dbReference type="Proteomes" id="UP000528824"/>
    </source>
</evidence>
<proteinExistence type="predicted"/>
<dbReference type="AlphaFoldDB" id="A0A7W8XKQ3"/>
<dbReference type="PANTHER" id="PTHR34847:SF1">
    <property type="entry name" value="NODULATION PROTEIN U"/>
    <property type="match status" value="1"/>
</dbReference>